<dbReference type="Pfam" id="PF04299">
    <property type="entry name" value="FMN_bind_2"/>
    <property type="match status" value="1"/>
</dbReference>
<feature type="region of interest" description="Disordered" evidence="1">
    <location>
        <begin position="172"/>
        <end position="198"/>
    </location>
</feature>
<dbReference type="InterPro" id="IPR007396">
    <property type="entry name" value="TR_PAI2-type"/>
</dbReference>
<dbReference type="OrthoDB" id="9794948at2"/>
<dbReference type="KEGG" id="ppru:FDP22_16530"/>
<dbReference type="Gene3D" id="2.30.110.10">
    <property type="entry name" value="Electron Transport, Fmn-binding Protein, Chain A"/>
    <property type="match status" value="1"/>
</dbReference>
<dbReference type="AlphaFoldDB" id="A0A5B8FIM4"/>
<dbReference type="InterPro" id="IPR012349">
    <property type="entry name" value="Split_barrel_FMN-bd"/>
</dbReference>
<proteinExistence type="predicted"/>
<organism evidence="2 3">
    <name type="scientific">Paroceanicella profunda</name>
    <dbReference type="NCBI Taxonomy" id="2579971"/>
    <lineage>
        <taxon>Bacteria</taxon>
        <taxon>Pseudomonadati</taxon>
        <taxon>Pseudomonadota</taxon>
        <taxon>Alphaproteobacteria</taxon>
        <taxon>Rhodobacterales</taxon>
        <taxon>Paracoccaceae</taxon>
        <taxon>Paroceanicella</taxon>
    </lineage>
</organism>
<dbReference type="EMBL" id="CP040818">
    <property type="protein sequence ID" value="QDL93248.1"/>
    <property type="molecule type" value="Genomic_DNA"/>
</dbReference>
<protein>
    <submittedName>
        <fullName evidence="2">FMN-binding negative transcriptional regulator</fullName>
    </submittedName>
</protein>
<dbReference type="SUPFAM" id="SSF50475">
    <property type="entry name" value="FMN-binding split barrel"/>
    <property type="match status" value="1"/>
</dbReference>
<sequence length="207" mass="22632">MYTPSAFAVDDRNEIFAALRAVPLASYITAHADGPQCTALPLFLEAEEGETGVLYGHFARANPHWRAEVLGDALVVFQGPDAYVSPGWYATKRETGKVVPTWNYAAVHVHGTPEYFDDPERLRSVVSRLTDRHEAGRPAPWGLGDAPADFVTSHLRGIVGLRLPISRIEGKRKMSQNRSEADRRGVAAGLSASPRETDRIVAGMIPD</sequence>
<dbReference type="PIRSF" id="PIRSF010372">
    <property type="entry name" value="PaiB"/>
    <property type="match status" value="1"/>
</dbReference>
<dbReference type="PANTHER" id="PTHR35802">
    <property type="entry name" value="PROTEASE SYNTHASE AND SPORULATION PROTEIN PAI 2"/>
    <property type="match status" value="1"/>
</dbReference>
<dbReference type="Proteomes" id="UP000305888">
    <property type="component" value="Chromosome"/>
</dbReference>
<evidence type="ECO:0000313" key="3">
    <source>
        <dbReference type="Proteomes" id="UP000305888"/>
    </source>
</evidence>
<evidence type="ECO:0000256" key="1">
    <source>
        <dbReference type="SAM" id="MobiDB-lite"/>
    </source>
</evidence>
<keyword evidence="3" id="KW-1185">Reference proteome</keyword>
<dbReference type="PANTHER" id="PTHR35802:SF1">
    <property type="entry name" value="PROTEASE SYNTHASE AND SPORULATION PROTEIN PAI 2"/>
    <property type="match status" value="1"/>
</dbReference>
<name>A0A5B8FIM4_9RHOB</name>
<gene>
    <name evidence="2" type="ORF">FDP22_16530</name>
</gene>
<dbReference type="RefSeq" id="WP_138575382.1">
    <property type="nucleotide sequence ID" value="NZ_CP040818.1"/>
</dbReference>
<reference evidence="2 3" key="1">
    <citation type="submission" date="2019-06" db="EMBL/GenBank/DDBJ databases">
        <title>Genome sequence of Rhodobacteraceae bacterium D4M1.</title>
        <authorList>
            <person name="Cao J."/>
        </authorList>
    </citation>
    <scope>NUCLEOTIDE SEQUENCE [LARGE SCALE GENOMIC DNA]</scope>
    <source>
        <strain evidence="2 3">D4M1</strain>
    </source>
</reference>
<evidence type="ECO:0000313" key="2">
    <source>
        <dbReference type="EMBL" id="QDL93248.1"/>
    </source>
</evidence>
<accession>A0A5B8FIM4</accession>